<evidence type="ECO:0000256" key="1">
    <source>
        <dbReference type="SAM" id="MobiDB-lite"/>
    </source>
</evidence>
<comment type="caution">
    <text evidence="2">The sequence shown here is derived from an EMBL/GenBank/DDBJ whole genome shotgun (WGS) entry which is preliminary data.</text>
</comment>
<feature type="compositionally biased region" description="Polar residues" evidence="1">
    <location>
        <begin position="1"/>
        <end position="11"/>
    </location>
</feature>
<dbReference type="AlphaFoldDB" id="A0A9P5GYT5"/>
<gene>
    <name evidence="2" type="ORF">G7Z17_g12542</name>
</gene>
<evidence type="ECO:0000313" key="3">
    <source>
        <dbReference type="Proteomes" id="UP000722485"/>
    </source>
</evidence>
<sequence>MTPWPATSNPRLRTLSPASAAGAPCPCAGKIMPCRLVQEKREKKKNHGQGEDWPARARDATRAGVMERHCTAGATFCVGGATAQALEKD</sequence>
<feature type="region of interest" description="Disordered" evidence="1">
    <location>
        <begin position="1"/>
        <end position="26"/>
    </location>
</feature>
<evidence type="ECO:0000313" key="2">
    <source>
        <dbReference type="EMBL" id="KAF7538896.1"/>
    </source>
</evidence>
<feature type="region of interest" description="Disordered" evidence="1">
    <location>
        <begin position="39"/>
        <end position="60"/>
    </location>
</feature>
<dbReference type="EMBL" id="JAANBB010000579">
    <property type="protein sequence ID" value="KAF7538896.1"/>
    <property type="molecule type" value="Genomic_DNA"/>
</dbReference>
<name>A0A9P5GYT5_9HYPO</name>
<dbReference type="Proteomes" id="UP000722485">
    <property type="component" value="Unassembled WGS sequence"/>
</dbReference>
<organism evidence="2 3">
    <name type="scientific">Cylindrodendrum hubeiense</name>
    <dbReference type="NCBI Taxonomy" id="595255"/>
    <lineage>
        <taxon>Eukaryota</taxon>
        <taxon>Fungi</taxon>
        <taxon>Dikarya</taxon>
        <taxon>Ascomycota</taxon>
        <taxon>Pezizomycotina</taxon>
        <taxon>Sordariomycetes</taxon>
        <taxon>Hypocreomycetidae</taxon>
        <taxon>Hypocreales</taxon>
        <taxon>Nectriaceae</taxon>
        <taxon>Cylindrodendrum</taxon>
    </lineage>
</organism>
<accession>A0A9P5GYT5</accession>
<feature type="compositionally biased region" description="Basic and acidic residues" evidence="1">
    <location>
        <begin position="48"/>
        <end position="60"/>
    </location>
</feature>
<proteinExistence type="predicted"/>
<keyword evidence="3" id="KW-1185">Reference proteome</keyword>
<reference evidence="2" key="1">
    <citation type="submission" date="2020-03" db="EMBL/GenBank/DDBJ databases">
        <title>Draft Genome Sequence of Cylindrodendrum hubeiense.</title>
        <authorList>
            <person name="Buettner E."/>
            <person name="Kellner H."/>
        </authorList>
    </citation>
    <scope>NUCLEOTIDE SEQUENCE</scope>
    <source>
        <strain evidence="2">IHI 201604</strain>
    </source>
</reference>
<feature type="compositionally biased region" description="Low complexity" evidence="1">
    <location>
        <begin position="16"/>
        <end position="26"/>
    </location>
</feature>
<protein>
    <submittedName>
        <fullName evidence="2">Uncharacterized protein</fullName>
    </submittedName>
</protein>